<protein>
    <submittedName>
        <fullName evidence="1">Uncharacterized protein</fullName>
    </submittedName>
</protein>
<accession>A0A919INN5</accession>
<dbReference type="RefSeq" id="WP_203750245.1">
    <property type="nucleotide sequence ID" value="NZ_BAAAUC010000001.1"/>
</dbReference>
<dbReference type="AlphaFoldDB" id="A0A919INN5"/>
<proteinExistence type="predicted"/>
<keyword evidence="2" id="KW-1185">Reference proteome</keyword>
<dbReference type="Pfam" id="PF18897">
    <property type="entry name" value="Gp3-like"/>
    <property type="match status" value="1"/>
</dbReference>
<dbReference type="EMBL" id="BOMH01000056">
    <property type="protein sequence ID" value="GID68979.1"/>
    <property type="molecule type" value="Genomic_DNA"/>
</dbReference>
<name>A0A919INN5_9ACTN</name>
<evidence type="ECO:0000313" key="2">
    <source>
        <dbReference type="Proteomes" id="UP000619479"/>
    </source>
</evidence>
<dbReference type="Proteomes" id="UP000619479">
    <property type="component" value="Unassembled WGS sequence"/>
</dbReference>
<evidence type="ECO:0000313" key="1">
    <source>
        <dbReference type="EMBL" id="GID68979.1"/>
    </source>
</evidence>
<sequence>MGLRIFETDPDAAPKPRQRFADDLVGRFRSGYQINGRPASLQKWRVTSGDPEVATAISDLLRGEKPQEWQTQGEDNLEVFTAAEKVKVIIEGPSALRSEMVLWGRAGAIRRCDGVEQTADDAKGRPCECPAGYTDRKEAAKKGTGCQPNVTLFFRLAEDPDMGRFKFTSGSWSLVRDLADVELKLAAIDGPALAWLKLEVVEYDSGGTRRSFTKPVIDVIGPDKSGRYDEPPF</sequence>
<reference evidence="1" key="1">
    <citation type="submission" date="2021-01" db="EMBL/GenBank/DDBJ databases">
        <title>Whole genome shotgun sequence of Actinoplanes cyaneus NBRC 14990.</title>
        <authorList>
            <person name="Komaki H."/>
            <person name="Tamura T."/>
        </authorList>
    </citation>
    <scope>NUCLEOTIDE SEQUENCE</scope>
    <source>
        <strain evidence="1">NBRC 14990</strain>
    </source>
</reference>
<gene>
    <name evidence="1" type="ORF">Acy02nite_68600</name>
</gene>
<comment type="caution">
    <text evidence="1">The sequence shown here is derived from an EMBL/GenBank/DDBJ whole genome shotgun (WGS) entry which is preliminary data.</text>
</comment>
<dbReference type="InterPro" id="IPR043991">
    <property type="entry name" value="Gp3-like"/>
</dbReference>
<organism evidence="1 2">
    <name type="scientific">Actinoplanes cyaneus</name>
    <dbReference type="NCBI Taxonomy" id="52696"/>
    <lineage>
        <taxon>Bacteria</taxon>
        <taxon>Bacillati</taxon>
        <taxon>Actinomycetota</taxon>
        <taxon>Actinomycetes</taxon>
        <taxon>Micromonosporales</taxon>
        <taxon>Micromonosporaceae</taxon>
        <taxon>Actinoplanes</taxon>
    </lineage>
</organism>